<protein>
    <submittedName>
        <fullName evidence="2">AAA family ATPase</fullName>
    </submittedName>
</protein>
<dbReference type="CDD" id="cd00009">
    <property type="entry name" value="AAA"/>
    <property type="match status" value="1"/>
</dbReference>
<dbReference type="SUPFAM" id="SSF52540">
    <property type="entry name" value="P-loop containing nucleoside triphosphate hydrolases"/>
    <property type="match status" value="1"/>
</dbReference>
<dbReference type="InterPro" id="IPR003593">
    <property type="entry name" value="AAA+_ATPase"/>
</dbReference>
<gene>
    <name evidence="2" type="ORF">EJ357_19985</name>
</gene>
<dbReference type="SMART" id="SM00382">
    <property type="entry name" value="AAA"/>
    <property type="match status" value="1"/>
</dbReference>
<dbReference type="AlphaFoldDB" id="A0A3S9M8J8"/>
<accession>A0A3S9M8J8</accession>
<sequence length="329" mass="36628">MSDWLVYRGTGEPHDGIADLPEPPPWRVFYTDEPTRFDRDHDYGLSARWPLRAAAYQVDRHAVEMVNTALYLRRPLLVTGDPGVGKSSLAYAVAHELRLGSVLRWPITSRSTLKDGLYRYDAIGRLEEVDKVSAATPADVGRYFRLGPLGTAMAPYSLPRVLLVDEIDKSDIDLPNDLLDVFEEGLFEIPELSRVADTFAHAEVRPADDGARVAVTAGRVRCRAFPFVVLTSNGERDFPPAFLRRCVRLHLPAPGPDRLRAIVHAHLGEAAPHAETLISLFLERRSKGELATDQLLQAVYLARHAAGEAAADRGHVAELVLQYLNQDRR</sequence>
<feature type="domain" description="AAA+ ATPase" evidence="1">
    <location>
        <begin position="72"/>
        <end position="257"/>
    </location>
</feature>
<evidence type="ECO:0000313" key="3">
    <source>
        <dbReference type="Proteomes" id="UP000280298"/>
    </source>
</evidence>
<dbReference type="GO" id="GO:0016887">
    <property type="term" value="F:ATP hydrolysis activity"/>
    <property type="evidence" value="ECO:0007669"/>
    <property type="project" value="InterPro"/>
</dbReference>
<dbReference type="Gene3D" id="3.40.50.300">
    <property type="entry name" value="P-loop containing nucleotide triphosphate hydrolases"/>
    <property type="match status" value="1"/>
</dbReference>
<dbReference type="Proteomes" id="UP000280298">
    <property type="component" value="Chromosome"/>
</dbReference>
<dbReference type="EMBL" id="CP034539">
    <property type="protein sequence ID" value="AZQ35495.1"/>
    <property type="molecule type" value="Genomic_DNA"/>
</dbReference>
<dbReference type="KEGG" id="scya:EJ357_19985"/>
<dbReference type="RefSeq" id="WP_126392975.1">
    <property type="nucleotide sequence ID" value="NZ_CP034539.1"/>
</dbReference>
<dbReference type="Pfam" id="PF07728">
    <property type="entry name" value="AAA_5"/>
    <property type="match status" value="1"/>
</dbReference>
<dbReference type="InterPro" id="IPR027417">
    <property type="entry name" value="P-loop_NTPase"/>
</dbReference>
<dbReference type="OrthoDB" id="9783370at2"/>
<organism evidence="2 3">
    <name type="scientific">Streptomyces cyaneochromogenes</name>
    <dbReference type="NCBI Taxonomy" id="2496836"/>
    <lineage>
        <taxon>Bacteria</taxon>
        <taxon>Bacillati</taxon>
        <taxon>Actinomycetota</taxon>
        <taxon>Actinomycetes</taxon>
        <taxon>Kitasatosporales</taxon>
        <taxon>Streptomycetaceae</taxon>
        <taxon>Streptomyces</taxon>
    </lineage>
</organism>
<evidence type="ECO:0000259" key="1">
    <source>
        <dbReference type="SMART" id="SM00382"/>
    </source>
</evidence>
<dbReference type="InterPro" id="IPR011704">
    <property type="entry name" value="ATPase_dyneun-rel_AAA"/>
</dbReference>
<name>A0A3S9M8J8_9ACTN</name>
<reference evidence="2 3" key="1">
    <citation type="journal article" date="2019" name="Int. J. Syst. Evol. Microbiol.">
        <title>Streptomyces cyaneochromogenes sp. nov., a blue pigment-producing actinomycete from manganese-contaminated soil.</title>
        <authorList>
            <person name="Tang X."/>
            <person name="Zhao J."/>
            <person name="Li K."/>
            <person name="Chen Z."/>
            <person name="Sun Y."/>
            <person name="Gao J."/>
        </authorList>
    </citation>
    <scope>NUCLEOTIDE SEQUENCE [LARGE SCALE GENOMIC DNA]</scope>
    <source>
        <strain evidence="2 3">MK-45</strain>
    </source>
</reference>
<evidence type="ECO:0000313" key="2">
    <source>
        <dbReference type="EMBL" id="AZQ35495.1"/>
    </source>
</evidence>
<proteinExistence type="predicted"/>
<dbReference type="GO" id="GO:0005524">
    <property type="term" value="F:ATP binding"/>
    <property type="evidence" value="ECO:0007669"/>
    <property type="project" value="InterPro"/>
</dbReference>
<keyword evidence="3" id="KW-1185">Reference proteome</keyword>